<gene>
    <name evidence="1" type="ORF">DY000_02006554</name>
</gene>
<evidence type="ECO:0000313" key="2">
    <source>
        <dbReference type="Proteomes" id="UP000266723"/>
    </source>
</evidence>
<evidence type="ECO:0000313" key="1">
    <source>
        <dbReference type="EMBL" id="KAF3551471.1"/>
    </source>
</evidence>
<comment type="caution">
    <text evidence="1">The sequence shown here is derived from an EMBL/GenBank/DDBJ whole genome shotgun (WGS) entry which is preliminary data.</text>
</comment>
<sequence length="172" mass="18145">MATGLTDRPVAIWRTGCILDRSPYGNRSRMSGFLPAVFRPRRRLLRVISACSSASSSCSTYKISSSIMGLLNGESSRAVWLLALLGCTSASSFVSSERPVEWSCEVKSSSVNSCGSARIGCPENIFLNSSSIAALANALAAGTSAVRVACLSLLPPLRGVCKLFKLSAVMSD</sequence>
<keyword evidence="2" id="KW-1185">Reference proteome</keyword>
<accession>A0ABQ7CIH4</accession>
<dbReference type="EMBL" id="QGKV02000832">
    <property type="protein sequence ID" value="KAF3551471.1"/>
    <property type="molecule type" value="Genomic_DNA"/>
</dbReference>
<proteinExistence type="predicted"/>
<organism evidence="1 2">
    <name type="scientific">Brassica cretica</name>
    <name type="common">Mustard</name>
    <dbReference type="NCBI Taxonomy" id="69181"/>
    <lineage>
        <taxon>Eukaryota</taxon>
        <taxon>Viridiplantae</taxon>
        <taxon>Streptophyta</taxon>
        <taxon>Embryophyta</taxon>
        <taxon>Tracheophyta</taxon>
        <taxon>Spermatophyta</taxon>
        <taxon>Magnoliopsida</taxon>
        <taxon>eudicotyledons</taxon>
        <taxon>Gunneridae</taxon>
        <taxon>Pentapetalae</taxon>
        <taxon>rosids</taxon>
        <taxon>malvids</taxon>
        <taxon>Brassicales</taxon>
        <taxon>Brassicaceae</taxon>
        <taxon>Brassiceae</taxon>
        <taxon>Brassica</taxon>
    </lineage>
</organism>
<reference evidence="1 2" key="1">
    <citation type="journal article" date="2020" name="BMC Genomics">
        <title>Intraspecific diversification of the crop wild relative Brassica cretica Lam. using demographic model selection.</title>
        <authorList>
            <person name="Kioukis A."/>
            <person name="Michalopoulou V.A."/>
            <person name="Briers L."/>
            <person name="Pirintsos S."/>
            <person name="Studholme D.J."/>
            <person name="Pavlidis P."/>
            <person name="Sarris P.F."/>
        </authorList>
    </citation>
    <scope>NUCLEOTIDE SEQUENCE [LARGE SCALE GENOMIC DNA]</scope>
    <source>
        <strain evidence="2">cv. PFS-1207/04</strain>
    </source>
</reference>
<protein>
    <submittedName>
        <fullName evidence="1">Uncharacterized protein</fullName>
    </submittedName>
</protein>
<name>A0ABQ7CIH4_BRACR</name>
<dbReference type="Proteomes" id="UP000266723">
    <property type="component" value="Unassembled WGS sequence"/>
</dbReference>